<gene>
    <name evidence="2" type="ORF">OO016_13145</name>
</gene>
<dbReference type="EMBL" id="JAPFQP010000004">
    <property type="protein sequence ID" value="MCX2720555.1"/>
    <property type="molecule type" value="Genomic_DNA"/>
</dbReference>
<evidence type="ECO:0000256" key="1">
    <source>
        <dbReference type="SAM" id="Phobius"/>
    </source>
</evidence>
<dbReference type="InterPro" id="IPR018750">
    <property type="entry name" value="DUF2306_membrane"/>
</dbReference>
<reference evidence="2" key="1">
    <citation type="submission" date="2022-11" db="EMBL/GenBank/DDBJ databases">
        <title>The characterization of three novel Bacteroidetes species and genomic analysis of their roles in tidal elemental geochemical cycles.</title>
        <authorList>
            <person name="Ma K.-J."/>
        </authorList>
    </citation>
    <scope>NUCLEOTIDE SEQUENCE</scope>
    <source>
        <strain evidence="2">M415</strain>
    </source>
</reference>
<keyword evidence="1" id="KW-0812">Transmembrane</keyword>
<feature type="transmembrane region" description="Helical" evidence="1">
    <location>
        <begin position="191"/>
        <end position="207"/>
    </location>
</feature>
<comment type="caution">
    <text evidence="2">The sequence shown here is derived from an EMBL/GenBank/DDBJ whole genome shotgun (WGS) entry which is preliminary data.</text>
</comment>
<accession>A0AAE3SPF8</accession>
<feature type="transmembrane region" description="Helical" evidence="1">
    <location>
        <begin position="12"/>
        <end position="33"/>
    </location>
</feature>
<keyword evidence="3" id="KW-1185">Reference proteome</keyword>
<sequence length="210" mass="24678">MKRSTLFSVSKPKGYITLAFWIFLILFGGRFILKDALPYFGFTEDILGRWWEFKWSLIGHISGGLLAISIGPFQFWKGFRNKYLNTHRWLGRVYLVAIFVGSISSTHLAWTTALKVHWTWAFGLQGLAFAWIITASLAYISVMRRRIQQHKDWMIRSYVVTFAFVTFRWLIDLPMLQDLGTFIERGPTTIWVSWTIPLLITEIFINWNKK</sequence>
<dbReference type="RefSeq" id="WP_266014881.1">
    <property type="nucleotide sequence ID" value="NZ_JAPFQP010000004.1"/>
</dbReference>
<organism evidence="2 3">
    <name type="scientific">Lentiprolixibacter aurantiacus</name>
    <dbReference type="NCBI Taxonomy" id="2993939"/>
    <lineage>
        <taxon>Bacteria</taxon>
        <taxon>Pseudomonadati</taxon>
        <taxon>Bacteroidota</taxon>
        <taxon>Flavobacteriia</taxon>
        <taxon>Flavobacteriales</taxon>
        <taxon>Flavobacteriaceae</taxon>
        <taxon>Lentiprolixibacter</taxon>
    </lineage>
</organism>
<proteinExistence type="predicted"/>
<feature type="transmembrane region" description="Helical" evidence="1">
    <location>
        <begin position="53"/>
        <end position="73"/>
    </location>
</feature>
<dbReference type="AlphaFoldDB" id="A0AAE3SPF8"/>
<feature type="transmembrane region" description="Helical" evidence="1">
    <location>
        <begin position="153"/>
        <end position="171"/>
    </location>
</feature>
<dbReference type="Proteomes" id="UP001207116">
    <property type="component" value="Unassembled WGS sequence"/>
</dbReference>
<dbReference type="Pfam" id="PF10067">
    <property type="entry name" value="DUF2306"/>
    <property type="match status" value="1"/>
</dbReference>
<evidence type="ECO:0000313" key="3">
    <source>
        <dbReference type="Proteomes" id="UP001207116"/>
    </source>
</evidence>
<name>A0AAE3SPF8_9FLAO</name>
<keyword evidence="1" id="KW-1133">Transmembrane helix</keyword>
<evidence type="ECO:0000313" key="2">
    <source>
        <dbReference type="EMBL" id="MCX2720555.1"/>
    </source>
</evidence>
<feature type="transmembrane region" description="Helical" evidence="1">
    <location>
        <begin position="118"/>
        <end position="141"/>
    </location>
</feature>
<keyword evidence="1" id="KW-0472">Membrane</keyword>
<feature type="transmembrane region" description="Helical" evidence="1">
    <location>
        <begin position="93"/>
        <end position="112"/>
    </location>
</feature>
<protein>
    <submittedName>
        <fullName evidence="2">DUF2306 domain-containing protein</fullName>
    </submittedName>
</protein>